<organism evidence="2 3">
    <name type="scientific">Acanthamoeba castellanii (strain ATCC 30010 / Neff)</name>
    <dbReference type="NCBI Taxonomy" id="1257118"/>
    <lineage>
        <taxon>Eukaryota</taxon>
        <taxon>Amoebozoa</taxon>
        <taxon>Discosea</taxon>
        <taxon>Longamoebia</taxon>
        <taxon>Centramoebida</taxon>
        <taxon>Acanthamoebidae</taxon>
        <taxon>Acanthamoeba</taxon>
    </lineage>
</organism>
<feature type="coiled-coil region" evidence="1">
    <location>
        <begin position="140"/>
        <end position="190"/>
    </location>
</feature>
<evidence type="ECO:0000313" key="3">
    <source>
        <dbReference type="Proteomes" id="UP000011083"/>
    </source>
</evidence>
<evidence type="ECO:0000313" key="2">
    <source>
        <dbReference type="EMBL" id="ELR21948.1"/>
    </source>
</evidence>
<evidence type="ECO:0000256" key="1">
    <source>
        <dbReference type="SAM" id="Coils"/>
    </source>
</evidence>
<dbReference type="Gene3D" id="3.30.1390.20">
    <property type="entry name" value="Ribosomal protein L30, ferredoxin-like fold domain"/>
    <property type="match status" value="1"/>
</dbReference>
<dbReference type="GeneID" id="14922866"/>
<gene>
    <name evidence="2" type="ORF">ACA1_046680</name>
</gene>
<sequence length="197" mass="22506">MQRQAFVGASCLMRTPSRVMPLTSSASSRLVLGTVLQRDQRRGLYKTDKLPQIQLRPEPLPDLGPWLELTLVRSTLRKLGLSTRQSVSFQRDIGPIRGMLCSINHLIKFEPVNMERFGILVFFVFFYSDVLRADPPRREVAEAEVEAVEEEEEWVRFKREYMANVAAAVKKKEESEKKAALAAAKEAADKNKKKKKK</sequence>
<dbReference type="InterPro" id="IPR036919">
    <property type="entry name" value="Ribo_uL30_ferredoxin-like_sf"/>
</dbReference>
<dbReference type="VEuPathDB" id="AmoebaDB:ACA1_046680"/>
<evidence type="ECO:0008006" key="4">
    <source>
        <dbReference type="Google" id="ProtNLM"/>
    </source>
</evidence>
<protein>
    <recommendedName>
        <fullName evidence="4">Ribosomal protein L30</fullName>
    </recommendedName>
</protein>
<name>L8HB37_ACACF</name>
<dbReference type="Proteomes" id="UP000011083">
    <property type="component" value="Unassembled WGS sequence"/>
</dbReference>
<dbReference type="EMBL" id="KB007894">
    <property type="protein sequence ID" value="ELR21948.1"/>
    <property type="molecule type" value="Genomic_DNA"/>
</dbReference>
<keyword evidence="3" id="KW-1185">Reference proteome</keyword>
<dbReference type="AlphaFoldDB" id="L8HB37"/>
<keyword evidence="1" id="KW-0175">Coiled coil</keyword>
<accession>L8HB37</accession>
<dbReference type="RefSeq" id="XP_004347780.1">
    <property type="nucleotide sequence ID" value="XM_004347730.1"/>
</dbReference>
<proteinExistence type="predicted"/>
<dbReference type="KEGG" id="acan:ACA1_046680"/>
<reference evidence="2 3" key="1">
    <citation type="journal article" date="2013" name="Genome Biol.">
        <title>Genome of Acanthamoeba castellanii highlights extensive lateral gene transfer and early evolution of tyrosine kinase signaling.</title>
        <authorList>
            <person name="Clarke M."/>
            <person name="Lohan A.J."/>
            <person name="Liu B."/>
            <person name="Lagkouvardos I."/>
            <person name="Roy S."/>
            <person name="Zafar N."/>
            <person name="Bertelli C."/>
            <person name="Schilde C."/>
            <person name="Kianianmomeni A."/>
            <person name="Burglin T.R."/>
            <person name="Frech C."/>
            <person name="Turcotte B."/>
            <person name="Kopec K.O."/>
            <person name="Synnott J.M."/>
            <person name="Choo C."/>
            <person name="Paponov I."/>
            <person name="Finkler A."/>
            <person name="Soon Heng Tan C."/>
            <person name="Hutchins A.P."/>
            <person name="Weinmeier T."/>
            <person name="Rattei T."/>
            <person name="Chu J.S."/>
            <person name="Gimenez G."/>
            <person name="Irimia M."/>
            <person name="Rigden D.J."/>
            <person name="Fitzpatrick D.A."/>
            <person name="Lorenzo-Morales J."/>
            <person name="Bateman A."/>
            <person name="Chiu C.H."/>
            <person name="Tang P."/>
            <person name="Hegemann P."/>
            <person name="Fromm H."/>
            <person name="Raoult D."/>
            <person name="Greub G."/>
            <person name="Miranda-Saavedra D."/>
            <person name="Chen N."/>
            <person name="Nash P."/>
            <person name="Ginger M.L."/>
            <person name="Horn M."/>
            <person name="Schaap P."/>
            <person name="Caler L."/>
            <person name="Loftus B."/>
        </authorList>
    </citation>
    <scope>NUCLEOTIDE SEQUENCE [LARGE SCALE GENOMIC DNA]</scope>
    <source>
        <strain evidence="2 3">Neff</strain>
    </source>
</reference>
<dbReference type="SUPFAM" id="SSF55129">
    <property type="entry name" value="Ribosomal protein L30p/L7e"/>
    <property type="match status" value="1"/>
</dbReference>